<gene>
    <name evidence="1" type="ORF">D5086_027321</name>
</gene>
<dbReference type="EMBL" id="RCHU02000015">
    <property type="protein sequence ID" value="KAL3570072.1"/>
    <property type="molecule type" value="Genomic_DNA"/>
</dbReference>
<proteinExistence type="predicted"/>
<dbReference type="Proteomes" id="UP000309997">
    <property type="component" value="Unassembled WGS sequence"/>
</dbReference>
<evidence type="ECO:0000313" key="1">
    <source>
        <dbReference type="EMBL" id="KAL3570072.1"/>
    </source>
</evidence>
<evidence type="ECO:0000313" key="2">
    <source>
        <dbReference type="Proteomes" id="UP000309997"/>
    </source>
</evidence>
<reference evidence="1 2" key="1">
    <citation type="journal article" date="2024" name="Plant Biotechnol. J.">
        <title>Genome and CRISPR/Cas9 system of a widespread forest tree (Populus alba) in the world.</title>
        <authorList>
            <person name="Liu Y.J."/>
            <person name="Jiang P.F."/>
            <person name="Han X.M."/>
            <person name="Li X.Y."/>
            <person name="Wang H.M."/>
            <person name="Wang Y.J."/>
            <person name="Wang X.X."/>
            <person name="Zeng Q.Y."/>
        </authorList>
    </citation>
    <scope>NUCLEOTIDE SEQUENCE [LARGE SCALE GENOMIC DNA]</scope>
    <source>
        <strain evidence="2">cv. PAL-ZL1</strain>
    </source>
</reference>
<name>A0ACC4AV26_POPAL</name>
<protein>
    <submittedName>
        <fullName evidence="1">Uncharacterized protein</fullName>
    </submittedName>
</protein>
<accession>A0ACC4AV26</accession>
<comment type="caution">
    <text evidence="1">The sequence shown here is derived from an EMBL/GenBank/DDBJ whole genome shotgun (WGS) entry which is preliminary data.</text>
</comment>
<sequence length="316" mass="31350">MLPTLFHFTLFLLSFNTAGGSFARNTGGTSKSAVGDRKVVVSPEMSTGPNGETGSSTGATGSEHGPNWDYNWGWGSSPNEGWGYGSGSGRSHNGFGRGFGFGFGSGSGSGSGYGYGSGSGGAQGGGYGAGSGSGNSAGGGIGGGSGGGRGFGYGFGPGSGPGSGYGYGSGSGGADHGGGYGAGSGSGNSAGGGIGGGSGGGRGLGMVWSGSGRAQGVEEAAMALVAMGHTHHPTPVEEPTMGDGAGLESMRADEQLKDSSMSNLHRIGTIFLECVLITLEVRIRESKTWRHHQKIGISQKLASIRIERDEQRRQRE</sequence>
<organism evidence="1 2">
    <name type="scientific">Populus alba</name>
    <name type="common">White poplar</name>
    <dbReference type="NCBI Taxonomy" id="43335"/>
    <lineage>
        <taxon>Eukaryota</taxon>
        <taxon>Viridiplantae</taxon>
        <taxon>Streptophyta</taxon>
        <taxon>Embryophyta</taxon>
        <taxon>Tracheophyta</taxon>
        <taxon>Spermatophyta</taxon>
        <taxon>Magnoliopsida</taxon>
        <taxon>eudicotyledons</taxon>
        <taxon>Gunneridae</taxon>
        <taxon>Pentapetalae</taxon>
        <taxon>rosids</taxon>
        <taxon>fabids</taxon>
        <taxon>Malpighiales</taxon>
        <taxon>Salicaceae</taxon>
        <taxon>Saliceae</taxon>
        <taxon>Populus</taxon>
    </lineage>
</organism>
<keyword evidence="2" id="KW-1185">Reference proteome</keyword>